<dbReference type="Pfam" id="PF10058">
    <property type="entry name" value="Zn_ribbon_10"/>
    <property type="match status" value="1"/>
</dbReference>
<comment type="subcellular location">
    <subcellularLocation>
        <location evidence="1">Endoplasmic reticulum membrane</location>
        <topology evidence="1">Multi-pass membrane protein</topology>
    </subcellularLocation>
</comment>
<proteinExistence type="inferred from homology"/>
<organism evidence="4 6">
    <name type="scientific">Plasmodiophora brassicae</name>
    <name type="common">Clubroot disease agent</name>
    <dbReference type="NCBI Taxonomy" id="37360"/>
    <lineage>
        <taxon>Eukaryota</taxon>
        <taxon>Sar</taxon>
        <taxon>Rhizaria</taxon>
        <taxon>Endomyxa</taxon>
        <taxon>Phytomyxea</taxon>
        <taxon>Plasmodiophorida</taxon>
        <taxon>Plasmodiophoridae</taxon>
        <taxon>Plasmodiophora</taxon>
    </lineage>
</organism>
<sequence>MRSLWRWLTGGPDDAVTDYERLLRTNEEQIQMTAKLIRVSKRRARELRRAMVRYSGVVFVAACAVEYVRKPWRLTTVYVLEAGTVILLVPIGVYGARRLLDWYFARKITRLEDKLEELKASQDDKIAEFKRFTNFSKLRELVSKYDDTPEVDLTPEEPPAPSAPHAASFSGFEQGHEDVVRLRRARSVVDRVCDFLLNDGPSNKYALICENCFEHNGLVVREDLERIRYRCSACGHLNSRALPGTDLQLEPAMGSPYQQEPAMGSPYLQEPVTENVDGVEHESQEPPDVSGKGMEMPAIPQSEELRDEPDEPRSPKPVS</sequence>
<feature type="domain" description="Lunapark zinc ribbon" evidence="3">
    <location>
        <begin position="188"/>
        <end position="238"/>
    </location>
</feature>
<accession>A0A0G4ISV4</accession>
<dbReference type="InterPro" id="IPR040115">
    <property type="entry name" value="Lnp"/>
</dbReference>
<dbReference type="GO" id="GO:0098826">
    <property type="term" value="C:endoplasmic reticulum tubular network membrane"/>
    <property type="evidence" value="ECO:0007669"/>
    <property type="project" value="UniProtKB-UniRule"/>
</dbReference>
<dbReference type="Proteomes" id="UP000039324">
    <property type="component" value="Unassembled WGS sequence"/>
</dbReference>
<dbReference type="GO" id="GO:0071788">
    <property type="term" value="P:endoplasmic reticulum tubular network maintenance"/>
    <property type="evidence" value="ECO:0007669"/>
    <property type="project" value="UniProtKB-UniRule"/>
</dbReference>
<protein>
    <recommendedName>
        <fullName evidence="1">Endoplasmic reticulum junction formation protein lunapark</fullName>
    </recommendedName>
</protein>
<feature type="region of interest" description="Disordered" evidence="2">
    <location>
        <begin position="148"/>
        <end position="168"/>
    </location>
</feature>
<feature type="region of interest" description="Disordered" evidence="2">
    <location>
        <begin position="251"/>
        <end position="319"/>
    </location>
</feature>
<reference evidence="4 6" key="1">
    <citation type="submission" date="2015-02" db="EMBL/GenBank/DDBJ databases">
        <authorList>
            <person name="Chooi Y.-H."/>
        </authorList>
    </citation>
    <scope>NUCLEOTIDE SEQUENCE [LARGE SCALE GENOMIC DNA]</scope>
    <source>
        <strain evidence="4">E3</strain>
    </source>
</reference>
<dbReference type="GO" id="GO:0008270">
    <property type="term" value="F:zinc ion binding"/>
    <property type="evidence" value="ECO:0007669"/>
    <property type="project" value="UniProtKB-KW"/>
</dbReference>
<keyword evidence="1" id="KW-0812">Transmembrane</keyword>
<keyword evidence="1" id="KW-0863">Zinc-finger</keyword>
<dbReference type="EMBL" id="OVEO01000003">
    <property type="protein sequence ID" value="SPQ95208.1"/>
    <property type="molecule type" value="Genomic_DNA"/>
</dbReference>
<dbReference type="AlphaFoldDB" id="A0A0G4ISV4"/>
<evidence type="ECO:0000256" key="1">
    <source>
        <dbReference type="RuleBase" id="RU367073"/>
    </source>
</evidence>
<reference evidence="5 7" key="2">
    <citation type="submission" date="2018-03" db="EMBL/GenBank/DDBJ databases">
        <authorList>
            <person name="Fogelqvist J."/>
        </authorList>
    </citation>
    <scope>NUCLEOTIDE SEQUENCE [LARGE SCALE GENOMIC DNA]</scope>
</reference>
<dbReference type="InterPro" id="IPR019273">
    <property type="entry name" value="Lunapark_Znf"/>
</dbReference>
<comment type="function">
    <text evidence="1">Plays a role in determining ER morphology.</text>
</comment>
<comment type="domain">
    <text evidence="1">The C4-type zinc finger motif is necessary both for its ER three-way tubular junction localization and formation.</text>
</comment>
<evidence type="ECO:0000313" key="7">
    <source>
        <dbReference type="Proteomes" id="UP000290189"/>
    </source>
</evidence>
<feature type="transmembrane region" description="Helical" evidence="1">
    <location>
        <begin position="75"/>
        <end position="96"/>
    </location>
</feature>
<gene>
    <name evidence="4" type="ORF">PBRA_006334</name>
    <name evidence="5" type="ORF">PLBR_LOCUS2423</name>
</gene>
<dbReference type="GO" id="GO:1903373">
    <property type="term" value="P:positive regulation of endoplasmic reticulum tubular network organization"/>
    <property type="evidence" value="ECO:0007669"/>
    <property type="project" value="UniProtKB-UniRule"/>
</dbReference>
<geneLocation type="mitochondrion" evidence="5"/>
<keyword evidence="1" id="KW-0862">Zinc</keyword>
<evidence type="ECO:0000259" key="3">
    <source>
        <dbReference type="Pfam" id="PF10058"/>
    </source>
</evidence>
<keyword evidence="1" id="KW-1133">Transmembrane helix</keyword>
<evidence type="ECO:0000256" key="2">
    <source>
        <dbReference type="SAM" id="MobiDB-lite"/>
    </source>
</evidence>
<keyword evidence="5" id="KW-0496">Mitochondrion</keyword>
<name>A0A0G4ISV4_PLABS</name>
<evidence type="ECO:0000313" key="5">
    <source>
        <dbReference type="EMBL" id="SPQ95208.1"/>
    </source>
</evidence>
<dbReference type="PANTHER" id="PTHR22166">
    <property type="entry name" value="ENDOPLASMIC RETICULUM JUNCTION FORMATION PROTEIN LUNAPARK"/>
    <property type="match status" value="1"/>
</dbReference>
<evidence type="ECO:0000313" key="4">
    <source>
        <dbReference type="EMBL" id="CEO98219.1"/>
    </source>
</evidence>
<keyword evidence="1" id="KW-0479">Metal-binding</keyword>
<keyword evidence="1" id="KW-0472">Membrane</keyword>
<dbReference type="Proteomes" id="UP000290189">
    <property type="component" value="Unassembled WGS sequence"/>
</dbReference>
<dbReference type="EMBL" id="CDSF01000083">
    <property type="protein sequence ID" value="CEO98219.1"/>
    <property type="molecule type" value="Genomic_DNA"/>
</dbReference>
<dbReference type="PANTHER" id="PTHR22166:SF12">
    <property type="entry name" value="ENDOPLASMIC RETICULUM JUNCTION FORMATION PROTEIN LUNAPARK"/>
    <property type="match status" value="1"/>
</dbReference>
<evidence type="ECO:0000313" key="6">
    <source>
        <dbReference type="Proteomes" id="UP000039324"/>
    </source>
</evidence>
<dbReference type="OrthoDB" id="1725934at2759"/>
<comment type="similarity">
    <text evidence="1">Belongs to the lunapark family.</text>
</comment>
<keyword evidence="1" id="KW-0256">Endoplasmic reticulum</keyword>
<feature type="transmembrane region" description="Helical" evidence="1">
    <location>
        <begin position="51"/>
        <end position="69"/>
    </location>
</feature>
<keyword evidence="6" id="KW-1185">Reference proteome</keyword>